<evidence type="ECO:0000313" key="2">
    <source>
        <dbReference type="Proteomes" id="UP001500707"/>
    </source>
</evidence>
<proteinExistence type="predicted"/>
<dbReference type="RefSeq" id="WP_346186752.1">
    <property type="nucleotide sequence ID" value="NZ_BAABCE010000039.1"/>
</dbReference>
<dbReference type="EMBL" id="BAABCE010000039">
    <property type="protein sequence ID" value="GAA3595732.1"/>
    <property type="molecule type" value="Genomic_DNA"/>
</dbReference>
<organism evidence="1 2">
    <name type="scientific">Streptomyces osmaniensis</name>
    <dbReference type="NCBI Taxonomy" id="593134"/>
    <lineage>
        <taxon>Bacteria</taxon>
        <taxon>Bacillati</taxon>
        <taxon>Actinomycetota</taxon>
        <taxon>Actinomycetes</taxon>
        <taxon>Kitasatosporales</taxon>
        <taxon>Streptomycetaceae</taxon>
        <taxon>Streptomyces</taxon>
    </lineage>
</organism>
<gene>
    <name evidence="1" type="ORF">GCM10022295_91090</name>
</gene>
<dbReference type="Proteomes" id="UP001500707">
    <property type="component" value="Unassembled WGS sequence"/>
</dbReference>
<dbReference type="PANTHER" id="PTHR33498">
    <property type="entry name" value="TRANSPOSASE FOR INSERTION SEQUENCE ELEMENT IS1557"/>
    <property type="match status" value="1"/>
</dbReference>
<dbReference type="PANTHER" id="PTHR33498:SF1">
    <property type="entry name" value="TRANSPOSASE FOR INSERTION SEQUENCE ELEMENT IS1557"/>
    <property type="match status" value="1"/>
</dbReference>
<sequence>MLVDVAVGGRPVVIGLSVRRLFCDSPSCGRRRTFAEQVEGLTVRYQRRSPLLQHLVEMAGVLLAGRGGSRLLHNLKAPLSRTGVLFHLMRMQLPSAATPRVVGVDDFAL</sequence>
<protein>
    <recommendedName>
        <fullName evidence="3">Transposase</fullName>
    </recommendedName>
</protein>
<name>A0ABP6Z4E8_9ACTN</name>
<evidence type="ECO:0000313" key="1">
    <source>
        <dbReference type="EMBL" id="GAA3595732.1"/>
    </source>
</evidence>
<accession>A0ABP6Z4E8</accession>
<comment type="caution">
    <text evidence="1">The sequence shown here is derived from an EMBL/GenBank/DDBJ whole genome shotgun (WGS) entry which is preliminary data.</text>
</comment>
<keyword evidence="2" id="KW-1185">Reference proteome</keyword>
<dbReference type="InterPro" id="IPR047951">
    <property type="entry name" value="Transpos_ISL3"/>
</dbReference>
<evidence type="ECO:0008006" key="3">
    <source>
        <dbReference type="Google" id="ProtNLM"/>
    </source>
</evidence>
<reference evidence="2" key="1">
    <citation type="journal article" date="2019" name="Int. J. Syst. Evol. Microbiol.">
        <title>The Global Catalogue of Microorganisms (GCM) 10K type strain sequencing project: providing services to taxonomists for standard genome sequencing and annotation.</title>
        <authorList>
            <consortium name="The Broad Institute Genomics Platform"/>
            <consortium name="The Broad Institute Genome Sequencing Center for Infectious Disease"/>
            <person name="Wu L."/>
            <person name="Ma J."/>
        </authorList>
    </citation>
    <scope>NUCLEOTIDE SEQUENCE [LARGE SCALE GENOMIC DNA]</scope>
    <source>
        <strain evidence="2">JCM 17656</strain>
    </source>
</reference>